<comment type="caution">
    <text evidence="2">The sequence shown here is derived from an EMBL/GenBank/DDBJ whole genome shotgun (WGS) entry which is preliminary data.</text>
</comment>
<organism evidence="2 3">
    <name type="scientific">Peronospora destructor</name>
    <dbReference type="NCBI Taxonomy" id="86335"/>
    <lineage>
        <taxon>Eukaryota</taxon>
        <taxon>Sar</taxon>
        <taxon>Stramenopiles</taxon>
        <taxon>Oomycota</taxon>
        <taxon>Peronosporomycetes</taxon>
        <taxon>Peronosporales</taxon>
        <taxon>Peronosporaceae</taxon>
        <taxon>Peronospora</taxon>
    </lineage>
</organism>
<evidence type="ECO:0000256" key="1">
    <source>
        <dbReference type="SAM" id="Phobius"/>
    </source>
</evidence>
<dbReference type="EMBL" id="CANTFM010000399">
    <property type="protein sequence ID" value="CAI5721111.1"/>
    <property type="molecule type" value="Genomic_DNA"/>
</dbReference>
<name>A0AAV0TKH4_9STRA</name>
<dbReference type="Proteomes" id="UP001162029">
    <property type="component" value="Unassembled WGS sequence"/>
</dbReference>
<feature type="transmembrane region" description="Helical" evidence="1">
    <location>
        <begin position="51"/>
        <end position="72"/>
    </location>
</feature>
<evidence type="ECO:0000313" key="2">
    <source>
        <dbReference type="EMBL" id="CAI5721111.1"/>
    </source>
</evidence>
<accession>A0AAV0TKH4</accession>
<keyword evidence="1" id="KW-0472">Membrane</keyword>
<gene>
    <name evidence="2" type="ORF">PDE001_LOCUS2391</name>
</gene>
<keyword evidence="1" id="KW-1133">Transmembrane helix</keyword>
<sequence length="150" mass="16798">MVTTFRVILPLVFLVEGISHHSFLLDLNGAELLLTSFIISALKTSNLCSPIFFLSLATQCLLAVFLGSKLIVQWLQLALALYSLHVMAATDDEWIDIDEEEDDLSFHPLSTHHSIVDYNHHPTPSSAVSIQKIKGLDRRALAYARGRKLR</sequence>
<keyword evidence="3" id="KW-1185">Reference proteome</keyword>
<reference evidence="2" key="1">
    <citation type="submission" date="2022-12" db="EMBL/GenBank/DDBJ databases">
        <authorList>
            <person name="Webb A."/>
        </authorList>
    </citation>
    <scope>NUCLEOTIDE SEQUENCE</scope>
    <source>
        <strain evidence="2">Pd1</strain>
    </source>
</reference>
<proteinExistence type="predicted"/>
<protein>
    <submittedName>
        <fullName evidence="2">Uncharacterized protein</fullName>
    </submittedName>
</protein>
<dbReference type="AlphaFoldDB" id="A0AAV0TKH4"/>
<keyword evidence="1" id="KW-0812">Transmembrane</keyword>
<evidence type="ECO:0000313" key="3">
    <source>
        <dbReference type="Proteomes" id="UP001162029"/>
    </source>
</evidence>